<keyword evidence="3" id="KW-1185">Reference proteome</keyword>
<accession>A0A835C994</accession>
<dbReference type="Proteomes" id="UP000636709">
    <property type="component" value="Unassembled WGS sequence"/>
</dbReference>
<dbReference type="PANTHER" id="PTHR47016:SF1">
    <property type="entry name" value="ATP-DEPENDENT CLP PROTEASE ATP-BINDING SUBUNIT CLPT1, CHLOROPLASTIC"/>
    <property type="match status" value="1"/>
</dbReference>
<dbReference type="EMBL" id="JACEFO010001707">
    <property type="protein sequence ID" value="KAF8718549.1"/>
    <property type="molecule type" value="Genomic_DNA"/>
</dbReference>
<dbReference type="InterPro" id="IPR044217">
    <property type="entry name" value="CLPT1/2"/>
</dbReference>
<evidence type="ECO:0000313" key="2">
    <source>
        <dbReference type="EMBL" id="KAF8718549.1"/>
    </source>
</evidence>
<comment type="caution">
    <text evidence="2">The sequence shown here is derived from an EMBL/GenBank/DDBJ whole genome shotgun (WGS) entry which is preliminary data.</text>
</comment>
<sequence length="137" mass="14792">MATAAQAAAAAAFLSFLSSSPTHHTASSSFVSLRATPVLPVSLRAAATGGPTAVLAPPGPSHRRRSRPAPHHVSRNVDTLASQRRILRWSSRAVRSFAMAELEARKMRYPTTGTEGLLMGILVEGEARDLSFFFWRH</sequence>
<dbReference type="InterPro" id="IPR036628">
    <property type="entry name" value="Clp_N_dom_sf"/>
</dbReference>
<dbReference type="OrthoDB" id="2014724at2759"/>
<evidence type="ECO:0000256" key="1">
    <source>
        <dbReference type="SAM" id="MobiDB-lite"/>
    </source>
</evidence>
<proteinExistence type="predicted"/>
<dbReference type="AlphaFoldDB" id="A0A835C994"/>
<name>A0A835C994_9POAL</name>
<gene>
    <name evidence="2" type="ORF">HU200_025232</name>
</gene>
<dbReference type="Gene3D" id="1.10.1780.10">
    <property type="entry name" value="Clp, N-terminal domain"/>
    <property type="match status" value="1"/>
</dbReference>
<protein>
    <submittedName>
        <fullName evidence="2">Uncharacterized protein</fullName>
    </submittedName>
</protein>
<dbReference type="PANTHER" id="PTHR47016">
    <property type="entry name" value="ATP-DEPENDENT CLP PROTEASE ATP-BINDING SUBUNIT CLPT1, CHLOROPLASTIC"/>
    <property type="match status" value="1"/>
</dbReference>
<reference evidence="2" key="1">
    <citation type="submission" date="2020-07" db="EMBL/GenBank/DDBJ databases">
        <title>Genome sequence and genetic diversity analysis of an under-domesticated orphan crop, white fonio (Digitaria exilis).</title>
        <authorList>
            <person name="Bennetzen J.L."/>
            <person name="Chen S."/>
            <person name="Ma X."/>
            <person name="Wang X."/>
            <person name="Yssel A.E.J."/>
            <person name="Chaluvadi S.R."/>
            <person name="Johnson M."/>
            <person name="Gangashetty P."/>
            <person name="Hamidou F."/>
            <person name="Sanogo M.D."/>
            <person name="Zwaenepoel A."/>
            <person name="Wallace J."/>
            <person name="Van De Peer Y."/>
            <person name="Van Deynze A."/>
        </authorList>
    </citation>
    <scope>NUCLEOTIDE SEQUENCE</scope>
    <source>
        <tissue evidence="2">Leaves</tissue>
    </source>
</reference>
<feature type="compositionally biased region" description="Basic residues" evidence="1">
    <location>
        <begin position="61"/>
        <end position="74"/>
    </location>
</feature>
<evidence type="ECO:0000313" key="3">
    <source>
        <dbReference type="Proteomes" id="UP000636709"/>
    </source>
</evidence>
<organism evidence="2 3">
    <name type="scientific">Digitaria exilis</name>
    <dbReference type="NCBI Taxonomy" id="1010633"/>
    <lineage>
        <taxon>Eukaryota</taxon>
        <taxon>Viridiplantae</taxon>
        <taxon>Streptophyta</taxon>
        <taxon>Embryophyta</taxon>
        <taxon>Tracheophyta</taxon>
        <taxon>Spermatophyta</taxon>
        <taxon>Magnoliopsida</taxon>
        <taxon>Liliopsida</taxon>
        <taxon>Poales</taxon>
        <taxon>Poaceae</taxon>
        <taxon>PACMAD clade</taxon>
        <taxon>Panicoideae</taxon>
        <taxon>Panicodae</taxon>
        <taxon>Paniceae</taxon>
        <taxon>Anthephorinae</taxon>
        <taxon>Digitaria</taxon>
    </lineage>
</organism>
<feature type="region of interest" description="Disordered" evidence="1">
    <location>
        <begin position="49"/>
        <end position="75"/>
    </location>
</feature>